<dbReference type="EMBL" id="CAWUPB010000062">
    <property type="protein sequence ID" value="CAK7323119.1"/>
    <property type="molecule type" value="Genomic_DNA"/>
</dbReference>
<sequence length="117" mass="13709">MIGTLGVHPFGMTYDWKTHYGLGFWRSRSTKVAKLRRKGLMDKKMERILSYFSHQLRNRCPLMICLPMRGRLLLRREIRNRDDSVRELDLVGWLLVSSEAKGLRRLLQGLPKAIRAA</sequence>
<keyword evidence="2" id="KW-1185">Reference proteome</keyword>
<dbReference type="AlphaFoldDB" id="A0AAV1QQ67"/>
<protein>
    <recommendedName>
        <fullName evidence="3">Ribosomal protein S14</fullName>
    </recommendedName>
</protein>
<evidence type="ECO:0000313" key="2">
    <source>
        <dbReference type="Proteomes" id="UP001314170"/>
    </source>
</evidence>
<accession>A0AAV1QQ67</accession>
<proteinExistence type="predicted"/>
<reference evidence="1 2" key="1">
    <citation type="submission" date="2024-01" db="EMBL/GenBank/DDBJ databases">
        <authorList>
            <person name="Waweru B."/>
        </authorList>
    </citation>
    <scope>NUCLEOTIDE SEQUENCE [LARGE SCALE GENOMIC DNA]</scope>
</reference>
<dbReference type="Proteomes" id="UP001314170">
    <property type="component" value="Unassembled WGS sequence"/>
</dbReference>
<organism evidence="1 2">
    <name type="scientific">Dovyalis caffra</name>
    <dbReference type="NCBI Taxonomy" id="77055"/>
    <lineage>
        <taxon>Eukaryota</taxon>
        <taxon>Viridiplantae</taxon>
        <taxon>Streptophyta</taxon>
        <taxon>Embryophyta</taxon>
        <taxon>Tracheophyta</taxon>
        <taxon>Spermatophyta</taxon>
        <taxon>Magnoliopsida</taxon>
        <taxon>eudicotyledons</taxon>
        <taxon>Gunneridae</taxon>
        <taxon>Pentapetalae</taxon>
        <taxon>rosids</taxon>
        <taxon>fabids</taxon>
        <taxon>Malpighiales</taxon>
        <taxon>Salicaceae</taxon>
        <taxon>Flacourtieae</taxon>
        <taxon>Dovyalis</taxon>
    </lineage>
</organism>
<evidence type="ECO:0000313" key="1">
    <source>
        <dbReference type="EMBL" id="CAK7323119.1"/>
    </source>
</evidence>
<evidence type="ECO:0008006" key="3">
    <source>
        <dbReference type="Google" id="ProtNLM"/>
    </source>
</evidence>
<name>A0AAV1QQ67_9ROSI</name>
<gene>
    <name evidence="1" type="ORF">DCAF_LOCUS735</name>
</gene>
<comment type="caution">
    <text evidence="1">The sequence shown here is derived from an EMBL/GenBank/DDBJ whole genome shotgun (WGS) entry which is preliminary data.</text>
</comment>